<accession>A0A8J5JXB8</accession>
<evidence type="ECO:0000313" key="4">
    <source>
        <dbReference type="Proteomes" id="UP000747542"/>
    </source>
</evidence>
<keyword evidence="4" id="KW-1185">Reference proteome</keyword>
<organism evidence="3 4">
    <name type="scientific">Homarus americanus</name>
    <name type="common">American lobster</name>
    <dbReference type="NCBI Taxonomy" id="6706"/>
    <lineage>
        <taxon>Eukaryota</taxon>
        <taxon>Metazoa</taxon>
        <taxon>Ecdysozoa</taxon>
        <taxon>Arthropoda</taxon>
        <taxon>Crustacea</taxon>
        <taxon>Multicrustacea</taxon>
        <taxon>Malacostraca</taxon>
        <taxon>Eumalacostraca</taxon>
        <taxon>Eucarida</taxon>
        <taxon>Decapoda</taxon>
        <taxon>Pleocyemata</taxon>
        <taxon>Astacidea</taxon>
        <taxon>Nephropoidea</taxon>
        <taxon>Nephropidae</taxon>
        <taxon>Homarus</taxon>
    </lineage>
</organism>
<dbReference type="GO" id="GO:0046983">
    <property type="term" value="F:protein dimerization activity"/>
    <property type="evidence" value="ECO:0007669"/>
    <property type="project" value="InterPro"/>
</dbReference>
<evidence type="ECO:0000313" key="3">
    <source>
        <dbReference type="EMBL" id="KAG7163169.1"/>
    </source>
</evidence>
<dbReference type="EMBL" id="JAHLQT010026502">
    <property type="protein sequence ID" value="KAG7163169.1"/>
    <property type="molecule type" value="Genomic_DNA"/>
</dbReference>
<dbReference type="AlphaFoldDB" id="A0A8J5JXB8"/>
<dbReference type="InterPro" id="IPR008906">
    <property type="entry name" value="HATC_C_dom"/>
</dbReference>
<gene>
    <name evidence="3" type="ORF">Hamer_G002245</name>
</gene>
<evidence type="ECO:0000256" key="1">
    <source>
        <dbReference type="SAM" id="SignalP"/>
    </source>
</evidence>
<dbReference type="InterPro" id="IPR052958">
    <property type="entry name" value="IFN-induced_PKR_regulator"/>
</dbReference>
<evidence type="ECO:0000259" key="2">
    <source>
        <dbReference type="Pfam" id="PF05699"/>
    </source>
</evidence>
<dbReference type="PANTHER" id="PTHR46289:SF14">
    <property type="entry name" value="DUF4371 DOMAIN-CONTAINING PROTEIN"/>
    <property type="match status" value="1"/>
</dbReference>
<feature type="chain" id="PRO_5035203442" evidence="1">
    <location>
        <begin position="17"/>
        <end position="89"/>
    </location>
</feature>
<name>A0A8J5JXB8_HOMAM</name>
<proteinExistence type="predicted"/>
<sequence>MLLTILCTLPVTTCSAERSFSALMRRIKTNIRSAMGTARLSSLSLLYIHRDISVEVSDIIEIFAQQNPRKWNLLILLQMIMNNCKEVFV</sequence>
<feature type="signal peptide" evidence="1">
    <location>
        <begin position="1"/>
        <end position="16"/>
    </location>
</feature>
<keyword evidence="1" id="KW-0732">Signal</keyword>
<reference evidence="3" key="1">
    <citation type="journal article" date="2021" name="Sci. Adv.">
        <title>The American lobster genome reveals insights on longevity, neural, and immune adaptations.</title>
        <authorList>
            <person name="Polinski J.M."/>
            <person name="Zimin A.V."/>
            <person name="Clark K.F."/>
            <person name="Kohn A.B."/>
            <person name="Sadowski N."/>
            <person name="Timp W."/>
            <person name="Ptitsyn A."/>
            <person name="Khanna P."/>
            <person name="Romanova D.Y."/>
            <person name="Williams P."/>
            <person name="Greenwood S.J."/>
            <person name="Moroz L.L."/>
            <person name="Walt D.R."/>
            <person name="Bodnar A.G."/>
        </authorList>
    </citation>
    <scope>NUCLEOTIDE SEQUENCE</scope>
    <source>
        <strain evidence="3">GMGI-L3</strain>
    </source>
</reference>
<protein>
    <submittedName>
        <fullName evidence="3">Putative hAT family C-terminal dimerization region-containing protein 28</fullName>
    </submittedName>
</protein>
<feature type="domain" description="HAT C-terminal dimerisation" evidence="2">
    <location>
        <begin position="2"/>
        <end position="51"/>
    </location>
</feature>
<comment type="caution">
    <text evidence="3">The sequence shown here is derived from an EMBL/GenBank/DDBJ whole genome shotgun (WGS) entry which is preliminary data.</text>
</comment>
<dbReference type="Pfam" id="PF05699">
    <property type="entry name" value="Dimer_Tnp_hAT"/>
    <property type="match status" value="1"/>
</dbReference>
<dbReference type="Proteomes" id="UP000747542">
    <property type="component" value="Unassembled WGS sequence"/>
</dbReference>
<dbReference type="PANTHER" id="PTHR46289">
    <property type="entry name" value="52 KDA REPRESSOR OF THE INHIBITOR OF THE PROTEIN KINASE-LIKE PROTEIN-RELATED"/>
    <property type="match status" value="1"/>
</dbReference>